<dbReference type="Gene3D" id="3.40.50.10330">
    <property type="entry name" value="Probable inorganic polyphosphate/atp-NAD kinase, domain 1"/>
    <property type="match status" value="1"/>
</dbReference>
<feature type="domain" description="DAGKc" evidence="1">
    <location>
        <begin position="4"/>
        <end position="98"/>
    </location>
</feature>
<gene>
    <name evidence="3" type="ORF">SMD31_06285</name>
</gene>
<comment type="caution">
    <text evidence="3">The sequence shown here is derived from an EMBL/GenBank/DDBJ whole genome shotgun (WGS) entry which is preliminary data.</text>
</comment>
<keyword evidence="4" id="KW-1185">Reference proteome</keyword>
<dbReference type="Proteomes" id="UP001271769">
    <property type="component" value="Unassembled WGS sequence"/>
</dbReference>
<dbReference type="InterPro" id="IPR045540">
    <property type="entry name" value="YegS/DAGK_C"/>
</dbReference>
<dbReference type="Pfam" id="PF19279">
    <property type="entry name" value="YegS_C"/>
    <property type="match status" value="1"/>
</dbReference>
<dbReference type="GO" id="GO:0016301">
    <property type="term" value="F:kinase activity"/>
    <property type="evidence" value="ECO:0007669"/>
    <property type="project" value="UniProtKB-KW"/>
</dbReference>
<keyword evidence="3" id="KW-0808">Transferase</keyword>
<dbReference type="InterPro" id="IPR001206">
    <property type="entry name" value="Diacylglycerol_kinase_cat_dom"/>
</dbReference>
<accession>A0ABU5DX79</accession>
<evidence type="ECO:0000259" key="1">
    <source>
        <dbReference type="Pfam" id="PF00781"/>
    </source>
</evidence>
<dbReference type="EMBL" id="JAXCLX010000001">
    <property type="protein sequence ID" value="MDY0871520.1"/>
    <property type="molecule type" value="Genomic_DNA"/>
</dbReference>
<evidence type="ECO:0000313" key="4">
    <source>
        <dbReference type="Proteomes" id="UP001271769"/>
    </source>
</evidence>
<proteinExistence type="predicted"/>
<keyword evidence="3" id="KW-0418">Kinase</keyword>
<protein>
    <submittedName>
        <fullName evidence="3">Diacylglycerol kinase family protein</fullName>
    </submittedName>
</protein>
<evidence type="ECO:0000259" key="2">
    <source>
        <dbReference type="Pfam" id="PF19279"/>
    </source>
</evidence>
<dbReference type="Pfam" id="PF00781">
    <property type="entry name" value="DAGK_cat"/>
    <property type="match status" value="1"/>
</dbReference>
<dbReference type="InterPro" id="IPR016064">
    <property type="entry name" value="NAD/diacylglycerol_kinase_sf"/>
</dbReference>
<dbReference type="Gene3D" id="2.60.200.40">
    <property type="match status" value="1"/>
</dbReference>
<dbReference type="RefSeq" id="WP_320499952.1">
    <property type="nucleotide sequence ID" value="NZ_JAXCLX010000001.1"/>
</dbReference>
<dbReference type="SUPFAM" id="SSF111331">
    <property type="entry name" value="NAD kinase/diacylglycerol kinase-like"/>
    <property type="match status" value="1"/>
</dbReference>
<reference evidence="3 4" key="1">
    <citation type="journal article" date="2013" name="Antonie Van Leeuwenhoek">
        <title>Dongia rigui sp. nov., isolated from freshwater of a large wetland in Korea.</title>
        <authorList>
            <person name="Baik K.S."/>
            <person name="Hwang Y.M."/>
            <person name="Choi J.S."/>
            <person name="Kwon J."/>
            <person name="Seong C.N."/>
        </authorList>
    </citation>
    <scope>NUCLEOTIDE SEQUENCE [LARGE SCALE GENOMIC DNA]</scope>
    <source>
        <strain evidence="3 4">04SU4-P</strain>
    </source>
</reference>
<feature type="domain" description="YegS/DAGK C-terminal" evidence="2">
    <location>
        <begin position="167"/>
        <end position="257"/>
    </location>
</feature>
<organism evidence="3 4">
    <name type="scientific">Dongia rigui</name>
    <dbReference type="NCBI Taxonomy" id="940149"/>
    <lineage>
        <taxon>Bacteria</taxon>
        <taxon>Pseudomonadati</taxon>
        <taxon>Pseudomonadota</taxon>
        <taxon>Alphaproteobacteria</taxon>
        <taxon>Rhodospirillales</taxon>
        <taxon>Dongiaceae</taxon>
        <taxon>Dongia</taxon>
    </lineage>
</organism>
<evidence type="ECO:0000313" key="3">
    <source>
        <dbReference type="EMBL" id="MDY0871520.1"/>
    </source>
</evidence>
<dbReference type="InterPro" id="IPR017438">
    <property type="entry name" value="ATP-NAD_kinase_N"/>
</dbReference>
<sequence>MQTLLVHNKSAGAGHLTPAELTTALEAGGLTVRHCAPQDAQLDRCLAEPSQMVVLAGGDGTVARILAKLPFQKRVVAIVPLGTANNIAQSLGILDPAQPGSGNEIVTAWRHADRRGLDIGRVSGPWGQTRFVEAVGIGPLAKTILQFKTEGVTAADSIRLGREAFRHALAHAEPLRSTIALDGVPVPAPLLLAEAMNIQHAGSRLHLAPAAETDDGYFDVVTVAPEQRDDMLAWIDGGCSGVAPLSVTRARSVEIDWRGDPLRIDDYGPEMRVHEGRVSVNFLAERLEVLVPSERDRTNAAAAAPGRGPDIEVAS</sequence>
<name>A0ABU5DX79_9PROT</name>